<accession>A0A840C1H0</accession>
<reference evidence="4 5" key="1">
    <citation type="submission" date="2020-08" db="EMBL/GenBank/DDBJ databases">
        <title>Genomic Encyclopedia of Type Strains, Phase IV (KMG-IV): sequencing the most valuable type-strain genomes for metagenomic binning, comparative biology and taxonomic classification.</title>
        <authorList>
            <person name="Goeker M."/>
        </authorList>
    </citation>
    <scope>NUCLEOTIDE SEQUENCE [LARGE SCALE GENOMIC DNA]</scope>
    <source>
        <strain evidence="4 5">DSM 103737</strain>
    </source>
</reference>
<dbReference type="PANTHER" id="PTHR30024">
    <property type="entry name" value="ALIPHATIC SULFONATES-BINDING PROTEIN-RELATED"/>
    <property type="match status" value="1"/>
</dbReference>
<comment type="caution">
    <text evidence="4">The sequence shown here is derived from an EMBL/GenBank/DDBJ whole genome shotgun (WGS) entry which is preliminary data.</text>
</comment>
<keyword evidence="5" id="KW-1185">Reference proteome</keyword>
<evidence type="ECO:0000313" key="4">
    <source>
        <dbReference type="EMBL" id="MBB4017498.1"/>
    </source>
</evidence>
<organism evidence="4 5">
    <name type="scientific">Chelatococcus caeni</name>
    <dbReference type="NCBI Taxonomy" id="1348468"/>
    <lineage>
        <taxon>Bacteria</taxon>
        <taxon>Pseudomonadati</taxon>
        <taxon>Pseudomonadota</taxon>
        <taxon>Alphaproteobacteria</taxon>
        <taxon>Hyphomicrobiales</taxon>
        <taxon>Chelatococcaceae</taxon>
        <taxon>Chelatococcus</taxon>
    </lineage>
</organism>
<dbReference type="Gene3D" id="3.40.190.10">
    <property type="entry name" value="Periplasmic binding protein-like II"/>
    <property type="match status" value="2"/>
</dbReference>
<feature type="region of interest" description="Disordered" evidence="1">
    <location>
        <begin position="379"/>
        <end position="408"/>
    </location>
</feature>
<feature type="domain" description="SsuA/THI5-like" evidence="3">
    <location>
        <begin position="75"/>
        <end position="287"/>
    </location>
</feature>
<evidence type="ECO:0000259" key="3">
    <source>
        <dbReference type="Pfam" id="PF09084"/>
    </source>
</evidence>
<dbReference type="Proteomes" id="UP000577362">
    <property type="component" value="Unassembled WGS sequence"/>
</dbReference>
<sequence length="408" mass="44492">MRDTSKPTRRRFLATAGAAGIAVIAAPRIARAQAVSVSVGRQPWAAGNSPVTQYMLNNKVFEKKAKEAGYDLTVDWRDYPSAQPMVEAFVSNNLDLGMWGNTPIIRGLAAKQPWTVVNVGEGHFRFVVATRKGSEIRNIADLKGKTVGALLGGDPYNAFSQILLNELGSGNPRDFDIKMINTPTQAQAATIPRGMDAAVLIYPAFLKAQKEVGTVGIVNSFGYTEDHYKGPEGEGAGHLLPSVKKSAFYPDGYYLHRSFWMTRDELLDKHPKLITAFVAAQQEAVDALKGMSPAAISDSVEKYWGLPSDLGAKVVEDEVLFRRGWVWPTQGDVSAIVETSKFMVAGGLIPAPLEWQVVHDNVAKAAPLLREAYELSGSKPDESAFTASDAGDLRGLPTWQQDRWQTKN</sequence>
<dbReference type="EMBL" id="JACIEN010000002">
    <property type="protein sequence ID" value="MBB4017498.1"/>
    <property type="molecule type" value="Genomic_DNA"/>
</dbReference>
<dbReference type="RefSeq" id="WP_183316809.1">
    <property type="nucleotide sequence ID" value="NZ_JACIEN010000002.1"/>
</dbReference>
<dbReference type="InterPro" id="IPR006311">
    <property type="entry name" value="TAT_signal"/>
</dbReference>
<gene>
    <name evidence="4" type="ORF">GGR16_002527</name>
</gene>
<feature type="chain" id="PRO_5032695771" evidence="2">
    <location>
        <begin position="33"/>
        <end position="408"/>
    </location>
</feature>
<proteinExistence type="predicted"/>
<dbReference type="InterPro" id="IPR015168">
    <property type="entry name" value="SsuA/THI5"/>
</dbReference>
<feature type="compositionally biased region" description="Polar residues" evidence="1">
    <location>
        <begin position="398"/>
        <end position="408"/>
    </location>
</feature>
<dbReference type="Pfam" id="PF09084">
    <property type="entry name" value="NMT1"/>
    <property type="match status" value="1"/>
</dbReference>
<feature type="signal peptide" evidence="2">
    <location>
        <begin position="1"/>
        <end position="32"/>
    </location>
</feature>
<dbReference type="SUPFAM" id="SSF53850">
    <property type="entry name" value="Periplasmic binding protein-like II"/>
    <property type="match status" value="1"/>
</dbReference>
<evidence type="ECO:0000313" key="5">
    <source>
        <dbReference type="Proteomes" id="UP000577362"/>
    </source>
</evidence>
<evidence type="ECO:0000256" key="1">
    <source>
        <dbReference type="SAM" id="MobiDB-lite"/>
    </source>
</evidence>
<evidence type="ECO:0000256" key="2">
    <source>
        <dbReference type="SAM" id="SignalP"/>
    </source>
</evidence>
<protein>
    <submittedName>
        <fullName evidence="4">ABC-type nitrate/sulfonate/bicarbonate transport system substrate-binding protein</fullName>
    </submittedName>
</protein>
<dbReference type="AlphaFoldDB" id="A0A840C1H0"/>
<dbReference type="PROSITE" id="PS51318">
    <property type="entry name" value="TAT"/>
    <property type="match status" value="1"/>
</dbReference>
<name>A0A840C1H0_9HYPH</name>
<keyword evidence="2" id="KW-0732">Signal</keyword>